<evidence type="ECO:0000256" key="1">
    <source>
        <dbReference type="SAM" id="MobiDB-lite"/>
    </source>
</evidence>
<sequence length="321" mass="34147">MRRQEEGPIDEVLSQARMTADPFHDYDDQAALARIAARVTAPGTRDQGTHPLFGEGDQHTPGPTPLPRRRTALHEYAAQTLDVLAVTAVSDHAAIASLALLADDLTAEPASWTAFACLLHLAGHEGGPVFWWQFAAGAGSATAAHCLYLHHLQSSDRQAARWWCDQTAALHADGGDWILDEPPAPLPGDVPPGRYGTPGTSSPPPSAGVHRWAVAHRLAASARELPTGDDLDHGTIPLPSPGLAAVTTHPRGTDRRLAAIEQDLTAPAPQGPTPDHHAPWPSTTYTLTTGLRHLTDTMTLYNTQEDVVGSLMAVVARLTSS</sequence>
<reference evidence="2 3" key="1">
    <citation type="submission" date="2017-06" db="EMBL/GenBank/DDBJ databases">
        <title>Streptomyces albireticuli Genome sequencing and assembly.</title>
        <authorList>
            <person name="Wang Y."/>
            <person name="Du B."/>
            <person name="Ding Y."/>
            <person name="Liu H."/>
            <person name="Hou Q."/>
            <person name="Liu K."/>
            <person name="Yao L."/>
            <person name="Wang C."/>
        </authorList>
    </citation>
    <scope>NUCLEOTIDE SEQUENCE [LARGE SCALE GENOMIC DNA]</scope>
    <source>
        <strain evidence="2 3">MDJK11</strain>
    </source>
</reference>
<evidence type="ECO:0000313" key="3">
    <source>
        <dbReference type="Proteomes" id="UP000195755"/>
    </source>
</evidence>
<gene>
    <name evidence="2" type="ORF">SMD11_7036</name>
</gene>
<dbReference type="RefSeq" id="WP_087930178.1">
    <property type="nucleotide sequence ID" value="NZ_CP021744.1"/>
</dbReference>
<dbReference type="Proteomes" id="UP000195755">
    <property type="component" value="Chromosome"/>
</dbReference>
<feature type="region of interest" description="Disordered" evidence="1">
    <location>
        <begin position="225"/>
        <end position="251"/>
    </location>
</feature>
<dbReference type="OrthoDB" id="4321441at2"/>
<feature type="region of interest" description="Disordered" evidence="1">
    <location>
        <begin position="41"/>
        <end position="68"/>
    </location>
</feature>
<evidence type="ECO:0000313" key="2">
    <source>
        <dbReference type="EMBL" id="ARZ72612.1"/>
    </source>
</evidence>
<dbReference type="EMBL" id="CP021744">
    <property type="protein sequence ID" value="ARZ72612.1"/>
    <property type="molecule type" value="Genomic_DNA"/>
</dbReference>
<protein>
    <submittedName>
        <fullName evidence="2">Uncharacterized protein</fullName>
    </submittedName>
</protein>
<accession>A0A1Z2LEB0</accession>
<dbReference type="AlphaFoldDB" id="A0A1Z2LEB0"/>
<organism evidence="2 3">
    <name type="scientific">Streptomyces albireticuli</name>
    <dbReference type="NCBI Taxonomy" id="1940"/>
    <lineage>
        <taxon>Bacteria</taxon>
        <taxon>Bacillati</taxon>
        <taxon>Actinomycetota</taxon>
        <taxon>Actinomycetes</taxon>
        <taxon>Kitasatosporales</taxon>
        <taxon>Streptomycetaceae</taxon>
        <taxon>Streptomyces</taxon>
    </lineage>
</organism>
<dbReference type="KEGG" id="salj:SMD11_7036"/>
<name>A0A1Z2LEB0_9ACTN</name>
<proteinExistence type="predicted"/>